<evidence type="ECO:0000313" key="2">
    <source>
        <dbReference type="EMBL" id="CAF4393075.1"/>
    </source>
</evidence>
<protein>
    <submittedName>
        <fullName evidence="1">Uncharacterized protein</fullName>
    </submittedName>
</protein>
<dbReference type="Proteomes" id="UP000677228">
    <property type="component" value="Unassembled WGS sequence"/>
</dbReference>
<comment type="caution">
    <text evidence="1">The sequence shown here is derived from an EMBL/GenBank/DDBJ whole genome shotgun (WGS) entry which is preliminary data.</text>
</comment>
<feature type="non-terminal residue" evidence="1">
    <location>
        <position position="1"/>
    </location>
</feature>
<evidence type="ECO:0000313" key="3">
    <source>
        <dbReference type="Proteomes" id="UP000677228"/>
    </source>
</evidence>
<name>A0A8S2FZ36_9BILA</name>
<dbReference type="EMBL" id="CAJNOK010047878">
    <property type="protein sequence ID" value="CAF1589703.1"/>
    <property type="molecule type" value="Genomic_DNA"/>
</dbReference>
<organism evidence="1 3">
    <name type="scientific">Didymodactylos carnosus</name>
    <dbReference type="NCBI Taxonomy" id="1234261"/>
    <lineage>
        <taxon>Eukaryota</taxon>
        <taxon>Metazoa</taxon>
        <taxon>Spiralia</taxon>
        <taxon>Gnathifera</taxon>
        <taxon>Rotifera</taxon>
        <taxon>Eurotatoria</taxon>
        <taxon>Bdelloidea</taxon>
        <taxon>Philodinida</taxon>
        <taxon>Philodinidae</taxon>
        <taxon>Didymodactylos</taxon>
    </lineage>
</organism>
<reference evidence="1" key="1">
    <citation type="submission" date="2021-02" db="EMBL/GenBank/DDBJ databases">
        <authorList>
            <person name="Nowell W R."/>
        </authorList>
    </citation>
    <scope>NUCLEOTIDE SEQUENCE</scope>
</reference>
<dbReference type="Proteomes" id="UP000682733">
    <property type="component" value="Unassembled WGS sequence"/>
</dbReference>
<sequence>LYGRCIGNSSFSTLATELPIKARETKLLFYDDRLFNVEGNNAWSDMALGFNGYITMKFVRPKQLGETSLHLSYKSLSLNQEGQLTDENPTILINEEWAVDLNVNVVLIKLQPMNQEMTKSVHIDMNQHELTSTSNESHCCTTL</sequence>
<dbReference type="AlphaFoldDB" id="A0A8S2FZ36"/>
<accession>A0A8S2FZ36</accession>
<dbReference type="EMBL" id="CAJOBA010071247">
    <property type="protein sequence ID" value="CAF4393075.1"/>
    <property type="molecule type" value="Genomic_DNA"/>
</dbReference>
<evidence type="ECO:0000313" key="1">
    <source>
        <dbReference type="EMBL" id="CAF1589703.1"/>
    </source>
</evidence>
<proteinExistence type="predicted"/>
<gene>
    <name evidence="1" type="ORF">OVA965_LOCUS41476</name>
    <name evidence="2" type="ORF">TMI583_LOCUS43135</name>
</gene>